<evidence type="ECO:0000256" key="1">
    <source>
        <dbReference type="ARBA" id="ARBA00001971"/>
    </source>
</evidence>
<name>A0A9P4VJ41_9PEZI</name>
<dbReference type="Gene3D" id="1.10.630.10">
    <property type="entry name" value="Cytochrome P450"/>
    <property type="match status" value="1"/>
</dbReference>
<dbReference type="SUPFAM" id="SSF48264">
    <property type="entry name" value="Cytochrome P450"/>
    <property type="match status" value="1"/>
</dbReference>
<dbReference type="GO" id="GO:0016705">
    <property type="term" value="F:oxidoreductase activity, acting on paired donors, with incorporation or reduction of molecular oxygen"/>
    <property type="evidence" value="ECO:0007669"/>
    <property type="project" value="InterPro"/>
</dbReference>
<keyword evidence="3 7" id="KW-0479">Metal-binding</keyword>
<dbReference type="PRINTS" id="PR00385">
    <property type="entry name" value="P450"/>
</dbReference>
<evidence type="ECO:0000256" key="6">
    <source>
        <dbReference type="ARBA" id="ARBA00023033"/>
    </source>
</evidence>
<keyword evidence="5 7" id="KW-0408">Iron</keyword>
<comment type="cofactor">
    <cofactor evidence="1 7">
        <name>heme</name>
        <dbReference type="ChEBI" id="CHEBI:30413"/>
    </cofactor>
</comment>
<comment type="similarity">
    <text evidence="2 8">Belongs to the cytochrome P450 family.</text>
</comment>
<evidence type="ECO:0000313" key="10">
    <source>
        <dbReference type="EMBL" id="KAF2834761.1"/>
    </source>
</evidence>
<evidence type="ECO:0000256" key="2">
    <source>
        <dbReference type="ARBA" id="ARBA00010617"/>
    </source>
</evidence>
<accession>A0A9P4VJ41</accession>
<dbReference type="PANTHER" id="PTHR24305">
    <property type="entry name" value="CYTOCHROME P450"/>
    <property type="match status" value="1"/>
</dbReference>
<dbReference type="InterPro" id="IPR050121">
    <property type="entry name" value="Cytochrome_P450_monoxygenase"/>
</dbReference>
<dbReference type="InterPro" id="IPR002401">
    <property type="entry name" value="Cyt_P450_E_grp-I"/>
</dbReference>
<protein>
    <submittedName>
        <fullName evidence="10">Cytochrome P450</fullName>
    </submittedName>
</protein>
<dbReference type="AlphaFoldDB" id="A0A9P4VJ41"/>
<evidence type="ECO:0000256" key="8">
    <source>
        <dbReference type="RuleBase" id="RU000461"/>
    </source>
</evidence>
<keyword evidence="7 8" id="KW-0349">Heme</keyword>
<dbReference type="InterPro" id="IPR036396">
    <property type="entry name" value="Cyt_P450_sf"/>
</dbReference>
<keyword evidence="9" id="KW-0732">Signal</keyword>
<dbReference type="InterPro" id="IPR001128">
    <property type="entry name" value="Cyt_P450"/>
</dbReference>
<dbReference type="PANTHER" id="PTHR24305:SF157">
    <property type="entry name" value="N-ACETYLTRYPTOPHAN 6-HYDROXYLASE IVOC-RELATED"/>
    <property type="match status" value="1"/>
</dbReference>
<evidence type="ECO:0000256" key="4">
    <source>
        <dbReference type="ARBA" id="ARBA00023002"/>
    </source>
</evidence>
<dbReference type="PRINTS" id="PR00463">
    <property type="entry name" value="EP450I"/>
</dbReference>
<dbReference type="Proteomes" id="UP000799429">
    <property type="component" value="Unassembled WGS sequence"/>
</dbReference>
<reference evidence="10" key="1">
    <citation type="journal article" date="2020" name="Stud. Mycol.">
        <title>101 Dothideomycetes genomes: a test case for predicting lifestyles and emergence of pathogens.</title>
        <authorList>
            <person name="Haridas S."/>
            <person name="Albert R."/>
            <person name="Binder M."/>
            <person name="Bloem J."/>
            <person name="Labutti K."/>
            <person name="Salamov A."/>
            <person name="Andreopoulos B."/>
            <person name="Baker S."/>
            <person name="Barry K."/>
            <person name="Bills G."/>
            <person name="Bluhm B."/>
            <person name="Cannon C."/>
            <person name="Castanera R."/>
            <person name="Culley D."/>
            <person name="Daum C."/>
            <person name="Ezra D."/>
            <person name="Gonzalez J."/>
            <person name="Henrissat B."/>
            <person name="Kuo A."/>
            <person name="Liang C."/>
            <person name="Lipzen A."/>
            <person name="Lutzoni F."/>
            <person name="Magnuson J."/>
            <person name="Mondo S."/>
            <person name="Nolan M."/>
            <person name="Ohm R."/>
            <person name="Pangilinan J."/>
            <person name="Park H.-J."/>
            <person name="Ramirez L."/>
            <person name="Alfaro M."/>
            <person name="Sun H."/>
            <person name="Tritt A."/>
            <person name="Yoshinaga Y."/>
            <person name="Zwiers L.-H."/>
            <person name="Turgeon B."/>
            <person name="Goodwin S."/>
            <person name="Spatafora J."/>
            <person name="Crous P."/>
            <person name="Grigoriev I."/>
        </authorList>
    </citation>
    <scope>NUCLEOTIDE SEQUENCE</scope>
    <source>
        <strain evidence="10">CBS 101060</strain>
    </source>
</reference>
<dbReference type="GO" id="GO:0004497">
    <property type="term" value="F:monooxygenase activity"/>
    <property type="evidence" value="ECO:0007669"/>
    <property type="project" value="UniProtKB-KW"/>
</dbReference>
<keyword evidence="4 8" id="KW-0560">Oxidoreductase</keyword>
<dbReference type="PROSITE" id="PS00086">
    <property type="entry name" value="CYTOCHROME_P450"/>
    <property type="match status" value="1"/>
</dbReference>
<evidence type="ECO:0000256" key="7">
    <source>
        <dbReference type="PIRSR" id="PIRSR602401-1"/>
    </source>
</evidence>
<gene>
    <name evidence="10" type="ORF">M501DRAFT_1009040</name>
</gene>
<dbReference type="EMBL" id="MU006115">
    <property type="protein sequence ID" value="KAF2834761.1"/>
    <property type="molecule type" value="Genomic_DNA"/>
</dbReference>
<keyword evidence="11" id="KW-1185">Reference proteome</keyword>
<feature type="chain" id="PRO_5040446373" evidence="9">
    <location>
        <begin position="16"/>
        <end position="495"/>
    </location>
</feature>
<dbReference type="OrthoDB" id="3945418at2759"/>
<feature type="binding site" description="axial binding residue" evidence="7">
    <location>
        <position position="439"/>
    </location>
    <ligand>
        <name>heme</name>
        <dbReference type="ChEBI" id="CHEBI:30413"/>
    </ligand>
    <ligandPart>
        <name>Fe</name>
        <dbReference type="ChEBI" id="CHEBI:18248"/>
    </ligandPart>
</feature>
<evidence type="ECO:0000313" key="11">
    <source>
        <dbReference type="Proteomes" id="UP000799429"/>
    </source>
</evidence>
<proteinExistence type="inferred from homology"/>
<dbReference type="CDD" id="cd11062">
    <property type="entry name" value="CYP58-like"/>
    <property type="match status" value="1"/>
</dbReference>
<dbReference type="InterPro" id="IPR017972">
    <property type="entry name" value="Cyt_P450_CS"/>
</dbReference>
<sequence length="495" mass="56383">MSLLSLILVTPVTVACSVAAYRLLLHPLSNIPGPKLAAITRLYEFYFDCILAGKFGFQIEQLHKQYGPIMRIGPNEVHISDPDHFETLHNVTNRIDKDQWYYRFVGSQDAGFGTGDADLHRIRRKAMNRFFASSAISNLEPSSREKVQKMCRRLQEMRKDGRPVNLSNAFRCLAADSVTYYCMPQGFNLLDSIDFAEDYNRQARTISYIAVWHRHIPIIFPIFMRMPRWFVKMTFTEGGLLAFDFQTDLARQSASAVHAENRSDISVLDGIINSEFLPESDKTVGRITQEARTLVGAGSETTGSSLEMIAYHVLANPPVFQHLRNELSETVSKFGQNSLTSYSTLQHLPYLTAVINEGLRLSNSVSGRLCRVDHHNAQLYKSYTLPPGTVISMNLRSSHTDPSIFHDPLDFKPDRWLKDTESKMLEKYFIPFGRGSRSCIGKSLAMMNLYLTTANLFFHFVPQLYETTLKDIEMEHDFFAPFPPHESKGLRVILK</sequence>
<dbReference type="Pfam" id="PF00067">
    <property type="entry name" value="p450"/>
    <property type="match status" value="1"/>
</dbReference>
<dbReference type="GO" id="GO:0005506">
    <property type="term" value="F:iron ion binding"/>
    <property type="evidence" value="ECO:0007669"/>
    <property type="project" value="InterPro"/>
</dbReference>
<keyword evidence="6 8" id="KW-0503">Monooxygenase</keyword>
<dbReference type="GO" id="GO:0020037">
    <property type="term" value="F:heme binding"/>
    <property type="evidence" value="ECO:0007669"/>
    <property type="project" value="InterPro"/>
</dbReference>
<evidence type="ECO:0000256" key="3">
    <source>
        <dbReference type="ARBA" id="ARBA00022723"/>
    </source>
</evidence>
<evidence type="ECO:0000256" key="5">
    <source>
        <dbReference type="ARBA" id="ARBA00023004"/>
    </source>
</evidence>
<comment type="caution">
    <text evidence="10">The sequence shown here is derived from an EMBL/GenBank/DDBJ whole genome shotgun (WGS) entry which is preliminary data.</text>
</comment>
<evidence type="ECO:0000256" key="9">
    <source>
        <dbReference type="SAM" id="SignalP"/>
    </source>
</evidence>
<organism evidence="10 11">
    <name type="scientific">Patellaria atrata CBS 101060</name>
    <dbReference type="NCBI Taxonomy" id="1346257"/>
    <lineage>
        <taxon>Eukaryota</taxon>
        <taxon>Fungi</taxon>
        <taxon>Dikarya</taxon>
        <taxon>Ascomycota</taxon>
        <taxon>Pezizomycotina</taxon>
        <taxon>Dothideomycetes</taxon>
        <taxon>Dothideomycetes incertae sedis</taxon>
        <taxon>Patellariales</taxon>
        <taxon>Patellariaceae</taxon>
        <taxon>Patellaria</taxon>
    </lineage>
</organism>
<feature type="signal peptide" evidence="9">
    <location>
        <begin position="1"/>
        <end position="15"/>
    </location>
</feature>